<dbReference type="AlphaFoldDB" id="A0A7Y3Y0I8"/>
<evidence type="ECO:0000313" key="2">
    <source>
        <dbReference type="Proteomes" id="UP000528432"/>
    </source>
</evidence>
<gene>
    <name evidence="1" type="ORF">HMJ28_13075</name>
</gene>
<name>A0A7Y3Y0I8_CLOCO</name>
<evidence type="ECO:0000313" key="1">
    <source>
        <dbReference type="EMBL" id="NOH17291.1"/>
    </source>
</evidence>
<accession>A0A7Y3Y0I8</accession>
<dbReference type="Proteomes" id="UP000528432">
    <property type="component" value="Unassembled WGS sequence"/>
</dbReference>
<reference evidence="1 2" key="1">
    <citation type="submission" date="2020-05" db="EMBL/GenBank/DDBJ databases">
        <title>Draft genome sequence of Clostridium cochlearium strain AGROS13 isolated from a sheep dairy farm in New Zealand.</title>
        <authorList>
            <person name="Gupta T.B."/>
            <person name="Jauregui R."/>
            <person name="Risson A.N."/>
            <person name="Brightwell G."/>
            <person name="Maclean P."/>
        </authorList>
    </citation>
    <scope>NUCLEOTIDE SEQUENCE [LARGE SCALE GENOMIC DNA]</scope>
    <source>
        <strain evidence="1 2">AGROS13</strain>
    </source>
</reference>
<dbReference type="RefSeq" id="WP_171304097.1">
    <property type="nucleotide sequence ID" value="NZ_JABFIF010000046.1"/>
</dbReference>
<comment type="caution">
    <text evidence="1">The sequence shown here is derived from an EMBL/GenBank/DDBJ whole genome shotgun (WGS) entry which is preliminary data.</text>
</comment>
<sequence>MDKEIKEMFQIILEKLDGMDRRQDGMDQKLTSIEKRQDGMDQKLTSIEKRQDGMDKRLISIEKRQDEIFVIQRALEENIMVTRAEQDKMMHMVADIQGKATRLTSEVEEHDEVIKQIKAIK</sequence>
<dbReference type="Gene3D" id="1.20.5.2280">
    <property type="match status" value="1"/>
</dbReference>
<dbReference type="EMBL" id="JABFIF010000046">
    <property type="protein sequence ID" value="NOH17291.1"/>
    <property type="molecule type" value="Genomic_DNA"/>
</dbReference>
<organism evidence="1 2">
    <name type="scientific">Clostridium cochlearium</name>
    <dbReference type="NCBI Taxonomy" id="1494"/>
    <lineage>
        <taxon>Bacteria</taxon>
        <taxon>Bacillati</taxon>
        <taxon>Bacillota</taxon>
        <taxon>Clostridia</taxon>
        <taxon>Eubacteriales</taxon>
        <taxon>Clostridiaceae</taxon>
        <taxon>Clostridium</taxon>
    </lineage>
</organism>
<dbReference type="SUPFAM" id="SSF57997">
    <property type="entry name" value="Tropomyosin"/>
    <property type="match status" value="1"/>
</dbReference>
<proteinExistence type="predicted"/>
<protein>
    <submittedName>
        <fullName evidence="1">Uncharacterized protein</fullName>
    </submittedName>
</protein>